<dbReference type="AlphaFoldDB" id="A0A8S4G552"/>
<reference evidence="1" key="1">
    <citation type="submission" date="2020-11" db="EMBL/GenBank/DDBJ databases">
        <authorList>
            <person name="Whiteford S."/>
        </authorList>
    </citation>
    <scope>NUCLEOTIDE SEQUENCE</scope>
</reference>
<protein>
    <submittedName>
        <fullName evidence="1">(diamondback moth) hypothetical protein</fullName>
    </submittedName>
</protein>
<accession>A0A8S4G552</accession>
<comment type="caution">
    <text evidence="1">The sequence shown here is derived from an EMBL/GenBank/DDBJ whole genome shotgun (WGS) entry which is preliminary data.</text>
</comment>
<organism evidence="1 2">
    <name type="scientific">Plutella xylostella</name>
    <name type="common">Diamondback moth</name>
    <name type="synonym">Plutella maculipennis</name>
    <dbReference type="NCBI Taxonomy" id="51655"/>
    <lineage>
        <taxon>Eukaryota</taxon>
        <taxon>Metazoa</taxon>
        <taxon>Ecdysozoa</taxon>
        <taxon>Arthropoda</taxon>
        <taxon>Hexapoda</taxon>
        <taxon>Insecta</taxon>
        <taxon>Pterygota</taxon>
        <taxon>Neoptera</taxon>
        <taxon>Endopterygota</taxon>
        <taxon>Lepidoptera</taxon>
        <taxon>Glossata</taxon>
        <taxon>Ditrysia</taxon>
        <taxon>Yponomeutoidea</taxon>
        <taxon>Plutellidae</taxon>
        <taxon>Plutella</taxon>
    </lineage>
</organism>
<sequence length="69" mass="7934">QKIVRLYPEQVPKVPERDRRVRLELELGVVVRGRVVAALVREVGRLHRHEVLHEQVPLRLGGEPADCVL</sequence>
<evidence type="ECO:0000313" key="2">
    <source>
        <dbReference type="Proteomes" id="UP000653454"/>
    </source>
</evidence>
<feature type="non-terminal residue" evidence="1">
    <location>
        <position position="1"/>
    </location>
</feature>
<gene>
    <name evidence="1" type="ORF">PLXY2_LOCUS14506</name>
</gene>
<evidence type="ECO:0000313" key="1">
    <source>
        <dbReference type="EMBL" id="CAG9136253.1"/>
    </source>
</evidence>
<dbReference type="Proteomes" id="UP000653454">
    <property type="component" value="Unassembled WGS sequence"/>
</dbReference>
<keyword evidence="2" id="KW-1185">Reference proteome</keyword>
<feature type="non-terminal residue" evidence="1">
    <location>
        <position position="69"/>
    </location>
</feature>
<proteinExistence type="predicted"/>
<dbReference type="EMBL" id="CAJHNJ030000131">
    <property type="protein sequence ID" value="CAG9136253.1"/>
    <property type="molecule type" value="Genomic_DNA"/>
</dbReference>
<name>A0A8S4G552_PLUXY</name>